<dbReference type="PANTHER" id="PTHR31610:SF0">
    <property type="entry name" value="SLC26A_SULP TRANSPORTER DOMAIN-CONTAINING PROTEIN"/>
    <property type="match status" value="1"/>
</dbReference>
<feature type="transmembrane region" description="Helical" evidence="1">
    <location>
        <begin position="431"/>
        <end position="452"/>
    </location>
</feature>
<protein>
    <recommendedName>
        <fullName evidence="4">Permease</fullName>
    </recommendedName>
</protein>
<feature type="transmembrane region" description="Helical" evidence="1">
    <location>
        <begin position="123"/>
        <end position="142"/>
    </location>
</feature>
<dbReference type="KEGG" id="pmai:CF386_06665"/>
<feature type="transmembrane region" description="Helical" evidence="1">
    <location>
        <begin position="501"/>
        <end position="520"/>
    </location>
</feature>
<reference evidence="2 3" key="1">
    <citation type="journal article" date="2016" name="Int. J. Syst. Evol. Microbiol.">
        <title>Paraphotobacterium marinum gen. nov., sp. nov., a member of the family Vibrionaceae, isolated from surface seawater.</title>
        <authorList>
            <person name="Huang Z."/>
            <person name="Dong C."/>
            <person name="Shao Z."/>
        </authorList>
    </citation>
    <scope>NUCLEOTIDE SEQUENCE [LARGE SCALE GENOMIC DNA]</scope>
    <source>
        <strain evidence="2 3">NSCS20N07D</strain>
    </source>
</reference>
<feature type="transmembrane region" description="Helical" evidence="1">
    <location>
        <begin position="88"/>
        <end position="111"/>
    </location>
</feature>
<feature type="transmembrane region" description="Helical" evidence="1">
    <location>
        <begin position="386"/>
        <end position="411"/>
    </location>
</feature>
<keyword evidence="1" id="KW-0812">Transmembrane</keyword>
<dbReference type="RefSeq" id="WP_089073607.1">
    <property type="nucleotide sequence ID" value="NZ_CBCSAM010000001.1"/>
</dbReference>
<evidence type="ECO:0000313" key="2">
    <source>
        <dbReference type="EMBL" id="ASK78699.1"/>
    </source>
</evidence>
<feature type="transmembrane region" description="Helical" evidence="1">
    <location>
        <begin position="54"/>
        <end position="76"/>
    </location>
</feature>
<dbReference type="AlphaFoldDB" id="A0A220VED0"/>
<organism evidence="2 3">
    <name type="scientific">Paraphotobacterium marinum</name>
    <dbReference type="NCBI Taxonomy" id="1755811"/>
    <lineage>
        <taxon>Bacteria</taxon>
        <taxon>Pseudomonadati</taxon>
        <taxon>Pseudomonadota</taxon>
        <taxon>Gammaproteobacteria</taxon>
        <taxon>Vibrionales</taxon>
        <taxon>Vibrionaceae</taxon>
        <taxon>Paraphotobacterium</taxon>
    </lineage>
</organism>
<feature type="transmembrane region" description="Helical" evidence="1">
    <location>
        <begin position="333"/>
        <end position="354"/>
    </location>
</feature>
<evidence type="ECO:0000256" key="1">
    <source>
        <dbReference type="SAM" id="Phobius"/>
    </source>
</evidence>
<evidence type="ECO:0000313" key="3">
    <source>
        <dbReference type="Proteomes" id="UP000242175"/>
    </source>
</evidence>
<name>A0A220VED0_9GAMM</name>
<feature type="transmembrane region" description="Helical" evidence="1">
    <location>
        <begin position="209"/>
        <end position="228"/>
    </location>
</feature>
<feature type="transmembrane region" description="Helical" evidence="1">
    <location>
        <begin position="464"/>
        <end position="481"/>
    </location>
</feature>
<dbReference type="EMBL" id="CP022355">
    <property type="protein sequence ID" value="ASK78699.1"/>
    <property type="molecule type" value="Genomic_DNA"/>
</dbReference>
<feature type="transmembrane region" description="Helical" evidence="1">
    <location>
        <begin position="181"/>
        <end position="197"/>
    </location>
</feature>
<gene>
    <name evidence="2" type="ORF">CF386_06665</name>
</gene>
<proteinExistence type="predicted"/>
<feature type="transmembrane region" description="Helical" evidence="1">
    <location>
        <begin position="154"/>
        <end position="175"/>
    </location>
</feature>
<evidence type="ECO:0008006" key="4">
    <source>
        <dbReference type="Google" id="ProtNLM"/>
    </source>
</evidence>
<keyword evidence="1" id="KW-1133">Transmembrane helix</keyword>
<sequence>MNTSPHTMGKPGLFSFGDLNGFLGLLADNLANFSLLTGILLSFSFPSDIIFKNIYPATVMIIVVGNLLMTFVAKVVSQKNNLESITAMPYGLDLPTCLGIPLIIGPLFLSLKSSGINAHEAGLMAWQGGMAGVFIIAALKILASPVANYVTRIVPMSGLLGSLAGIGFMIGIFALKEVFELPLLGIISLGFVLYTLIAKVPFPKRLPGLLIGVILCTFLYQLLGSQGLLDIKYIAPKADFNFLLPSFSLDLFNGFNIIYKYLPAIIPYAILVIIGDINVTVSAMEVGAPYKPKQILFLDGCVTLLGAFFGSITQTTAYAGQPAYKAMDARIGYTLYLAVIIAALGSFGVISFLVQAIPSAIFAPILIFVSMEITAQGFASVKRKHYVASAFAMFPSAIKPVLVIAGMMVFALGTNLSGLTSQSGAIYKDALVLNALINGNILTGMLWGGLVAELIDKKLKTASVYLFILSIFSFFGIIHSVDLNGLIYLPWHLDTLQKSMCYQISVGYLILGIMFLVLSFQKSLKKSITSN</sequence>
<dbReference type="Proteomes" id="UP000242175">
    <property type="component" value="Chromosome large"/>
</dbReference>
<feature type="transmembrane region" description="Helical" evidence="1">
    <location>
        <begin position="21"/>
        <end position="42"/>
    </location>
</feature>
<dbReference type="PANTHER" id="PTHR31610">
    <property type="entry name" value="SLR0360 PROTEIN"/>
    <property type="match status" value="1"/>
</dbReference>
<accession>A0A220VED0</accession>
<dbReference type="OrthoDB" id="3320984at2"/>
<keyword evidence="1" id="KW-0472">Membrane</keyword>
<keyword evidence="3" id="KW-1185">Reference proteome</keyword>
<feature type="transmembrane region" description="Helical" evidence="1">
    <location>
        <begin position="295"/>
        <end position="312"/>
    </location>
</feature>